<keyword evidence="2" id="KW-1185">Reference proteome</keyword>
<sequence>MSLLSIPPELRMIIFDFCFPPAQTCVQIIPYRTSLPACRLNLPVALYSVCKAISSELEPLQAKLRRLDFTYIIRGPILTTPWRPEYDSKHDDDPEHFAFIMRFAERIRLVGSGPIISPGRPLGTATGGRALAPGPECALKVLEVQPRAWRRWYLARVMIMNLCELTTHADVAQRLEVRLIRDTEDPLEDVEAFKGRMREWQKRREENGQVGRLSVNLATLDRVAGKEVKTNIRRIEAWLQRFQDVTDVRERADTEGPLAGYDDDDDSV</sequence>
<organism evidence="1 2">
    <name type="scientific">Mycena alexandri</name>
    <dbReference type="NCBI Taxonomy" id="1745969"/>
    <lineage>
        <taxon>Eukaryota</taxon>
        <taxon>Fungi</taxon>
        <taxon>Dikarya</taxon>
        <taxon>Basidiomycota</taxon>
        <taxon>Agaricomycotina</taxon>
        <taxon>Agaricomycetes</taxon>
        <taxon>Agaricomycetidae</taxon>
        <taxon>Agaricales</taxon>
        <taxon>Marasmiineae</taxon>
        <taxon>Mycenaceae</taxon>
        <taxon>Mycena</taxon>
    </lineage>
</organism>
<comment type="caution">
    <text evidence="1">The sequence shown here is derived from an EMBL/GenBank/DDBJ whole genome shotgun (WGS) entry which is preliminary data.</text>
</comment>
<dbReference type="EMBL" id="JARJCM010000205">
    <property type="protein sequence ID" value="KAJ7022689.1"/>
    <property type="molecule type" value="Genomic_DNA"/>
</dbReference>
<protein>
    <recommendedName>
        <fullName evidence="3">F-box domain-containing protein</fullName>
    </recommendedName>
</protein>
<accession>A0AAD6WVI4</accession>
<name>A0AAD6WVI4_9AGAR</name>
<evidence type="ECO:0000313" key="2">
    <source>
        <dbReference type="Proteomes" id="UP001218188"/>
    </source>
</evidence>
<gene>
    <name evidence="1" type="ORF">C8F04DRAFT_1194317</name>
</gene>
<dbReference type="AlphaFoldDB" id="A0AAD6WVI4"/>
<evidence type="ECO:0000313" key="1">
    <source>
        <dbReference type="EMBL" id="KAJ7022689.1"/>
    </source>
</evidence>
<proteinExistence type="predicted"/>
<dbReference type="Proteomes" id="UP001218188">
    <property type="component" value="Unassembled WGS sequence"/>
</dbReference>
<reference evidence="1" key="1">
    <citation type="submission" date="2023-03" db="EMBL/GenBank/DDBJ databases">
        <title>Massive genome expansion in bonnet fungi (Mycena s.s.) driven by repeated elements and novel gene families across ecological guilds.</title>
        <authorList>
            <consortium name="Lawrence Berkeley National Laboratory"/>
            <person name="Harder C.B."/>
            <person name="Miyauchi S."/>
            <person name="Viragh M."/>
            <person name="Kuo A."/>
            <person name="Thoen E."/>
            <person name="Andreopoulos B."/>
            <person name="Lu D."/>
            <person name="Skrede I."/>
            <person name="Drula E."/>
            <person name="Henrissat B."/>
            <person name="Morin E."/>
            <person name="Kohler A."/>
            <person name="Barry K."/>
            <person name="LaButti K."/>
            <person name="Morin E."/>
            <person name="Salamov A."/>
            <person name="Lipzen A."/>
            <person name="Mereny Z."/>
            <person name="Hegedus B."/>
            <person name="Baldrian P."/>
            <person name="Stursova M."/>
            <person name="Weitz H."/>
            <person name="Taylor A."/>
            <person name="Grigoriev I.V."/>
            <person name="Nagy L.G."/>
            <person name="Martin F."/>
            <person name="Kauserud H."/>
        </authorList>
    </citation>
    <scope>NUCLEOTIDE SEQUENCE</scope>
    <source>
        <strain evidence="1">CBHHK200</strain>
    </source>
</reference>
<evidence type="ECO:0008006" key="3">
    <source>
        <dbReference type="Google" id="ProtNLM"/>
    </source>
</evidence>